<name>A0A9W4UTZ3_9PLEO</name>
<proteinExistence type="predicted"/>
<evidence type="ECO:0000313" key="1">
    <source>
        <dbReference type="EMBL" id="CAI6341112.1"/>
    </source>
</evidence>
<gene>
    <name evidence="1" type="ORF">PDIGIT_LOCUS14303</name>
</gene>
<dbReference type="AlphaFoldDB" id="A0A9W4UTZ3"/>
<protein>
    <submittedName>
        <fullName evidence="1">Uncharacterized protein</fullName>
    </submittedName>
</protein>
<comment type="caution">
    <text evidence="1">The sequence shown here is derived from an EMBL/GenBank/DDBJ whole genome shotgun (WGS) entry which is preliminary data.</text>
</comment>
<dbReference type="Proteomes" id="UP001152607">
    <property type="component" value="Unassembled WGS sequence"/>
</dbReference>
<accession>A0A9W4UTZ3</accession>
<reference evidence="1" key="1">
    <citation type="submission" date="2023-01" db="EMBL/GenBank/DDBJ databases">
        <authorList>
            <person name="Van Ghelder C."/>
            <person name="Rancurel C."/>
        </authorList>
    </citation>
    <scope>NUCLEOTIDE SEQUENCE</scope>
    <source>
        <strain evidence="1">CNCM I-4278</strain>
    </source>
</reference>
<sequence>MHVPGTVLRASRGRGRERAADLVIASASAGPDESVWSQIALNVGSDDLASDALAGDEPLVRPRHDGGVF</sequence>
<organism evidence="1 2">
    <name type="scientific">Periconia digitata</name>
    <dbReference type="NCBI Taxonomy" id="1303443"/>
    <lineage>
        <taxon>Eukaryota</taxon>
        <taxon>Fungi</taxon>
        <taxon>Dikarya</taxon>
        <taxon>Ascomycota</taxon>
        <taxon>Pezizomycotina</taxon>
        <taxon>Dothideomycetes</taxon>
        <taxon>Pleosporomycetidae</taxon>
        <taxon>Pleosporales</taxon>
        <taxon>Massarineae</taxon>
        <taxon>Periconiaceae</taxon>
        <taxon>Periconia</taxon>
    </lineage>
</organism>
<keyword evidence="2" id="KW-1185">Reference proteome</keyword>
<dbReference type="EMBL" id="CAOQHR010000011">
    <property type="protein sequence ID" value="CAI6341112.1"/>
    <property type="molecule type" value="Genomic_DNA"/>
</dbReference>
<evidence type="ECO:0000313" key="2">
    <source>
        <dbReference type="Proteomes" id="UP001152607"/>
    </source>
</evidence>